<dbReference type="SUPFAM" id="SSF50486">
    <property type="entry name" value="FMT C-terminal domain-like"/>
    <property type="match status" value="1"/>
</dbReference>
<feature type="domain" description="Formyl transferase N-terminal" evidence="9">
    <location>
        <begin position="46"/>
        <end position="209"/>
    </location>
</feature>
<dbReference type="GO" id="GO:0004479">
    <property type="term" value="F:methionyl-tRNA formyltransferase activity"/>
    <property type="evidence" value="ECO:0007669"/>
    <property type="project" value="UniProtKB-UniRule"/>
</dbReference>
<gene>
    <name evidence="8" type="primary">fmt</name>
    <name evidence="11" type="ORF">BECKLFY1418C_GA0070996_104917</name>
</gene>
<comment type="similarity">
    <text evidence="2 8">Belongs to the Fmt family.</text>
</comment>
<comment type="catalytic activity">
    <reaction evidence="7 8">
        <text>L-methionyl-tRNA(fMet) + (6R)-10-formyltetrahydrofolate = N-formyl-L-methionyl-tRNA(fMet) + (6S)-5,6,7,8-tetrahydrofolate + H(+)</text>
        <dbReference type="Rhea" id="RHEA:24380"/>
        <dbReference type="Rhea" id="RHEA-COMP:9952"/>
        <dbReference type="Rhea" id="RHEA-COMP:9953"/>
        <dbReference type="ChEBI" id="CHEBI:15378"/>
        <dbReference type="ChEBI" id="CHEBI:57453"/>
        <dbReference type="ChEBI" id="CHEBI:78530"/>
        <dbReference type="ChEBI" id="CHEBI:78844"/>
        <dbReference type="ChEBI" id="CHEBI:195366"/>
        <dbReference type="EC" id="2.1.2.9"/>
    </reaction>
</comment>
<dbReference type="PANTHER" id="PTHR11138:SF5">
    <property type="entry name" value="METHIONYL-TRNA FORMYLTRANSFERASE, MITOCHONDRIAL"/>
    <property type="match status" value="1"/>
</dbReference>
<dbReference type="HAMAP" id="MF_00182">
    <property type="entry name" value="Formyl_trans"/>
    <property type="match status" value="1"/>
</dbReference>
<sequence length="339" mass="37320">MFPPRIDTNMMRIVFAGTPDFAAIILKALLRIESSPGPQSSVPVAMEKSSNDWRVCVVYTQPDRPVGRGRKLASSPVKQLASHHRLPICQPENLRDAAVWDALGELRPDVLVVAAYGLILPPEILKIPRYGCINVHASLLPRWRGAAPIQRAILTGDTETGVSIMRMDAGLDTGPILRTIPCPIDAEDTSASLHDRLATLGAKALIQTLCDLEAGRETLLPQDNARATYARRIDKSEGKLDWHRTAVELERQVRAFVPWPIAYTDFDNQVLRVWQSRVVDPRGDQAQPGTVIACSSGGIDIAARQGTLRLLTVQRPGAKPVSIADFVNGYRGRNHRSKR</sequence>
<dbReference type="InterPro" id="IPR036477">
    <property type="entry name" value="Formyl_transf_N_sf"/>
</dbReference>
<dbReference type="PANTHER" id="PTHR11138">
    <property type="entry name" value="METHIONYL-TRNA FORMYLTRANSFERASE"/>
    <property type="match status" value="1"/>
</dbReference>
<keyword evidence="5 8" id="KW-0808">Transferase</keyword>
<evidence type="ECO:0000256" key="8">
    <source>
        <dbReference type="HAMAP-Rule" id="MF_00182"/>
    </source>
</evidence>
<keyword evidence="6 8" id="KW-0648">Protein biosynthesis</keyword>
<dbReference type="AlphaFoldDB" id="A0A450WPC0"/>
<dbReference type="InterPro" id="IPR002376">
    <property type="entry name" value="Formyl_transf_N"/>
</dbReference>
<comment type="function">
    <text evidence="1 8">Attaches a formyl group to the free amino group of methionyl-tRNA(fMet). The formyl group appears to play a dual role in the initiator identity of N-formylmethionyl-tRNA by promoting its recognition by IF2 and preventing the misappropriation of this tRNA by the elongation apparatus.</text>
</comment>
<protein>
    <recommendedName>
        <fullName evidence="4 8">Methionyl-tRNA formyltransferase</fullName>
        <ecNumber evidence="3 8">2.1.2.9</ecNumber>
    </recommendedName>
</protein>
<dbReference type="InterPro" id="IPR041711">
    <property type="entry name" value="Met-tRNA-FMT_N"/>
</dbReference>
<evidence type="ECO:0000256" key="7">
    <source>
        <dbReference type="ARBA" id="ARBA00048558"/>
    </source>
</evidence>
<dbReference type="InterPro" id="IPR005794">
    <property type="entry name" value="Fmt"/>
</dbReference>
<feature type="domain" description="Formyl transferase C-terminal" evidence="10">
    <location>
        <begin position="232"/>
        <end position="331"/>
    </location>
</feature>
<accession>A0A450WPC0</accession>
<evidence type="ECO:0000256" key="1">
    <source>
        <dbReference type="ARBA" id="ARBA00002606"/>
    </source>
</evidence>
<dbReference type="CDD" id="cd08704">
    <property type="entry name" value="Met_tRNA_FMT_C"/>
    <property type="match status" value="1"/>
</dbReference>
<dbReference type="SUPFAM" id="SSF53328">
    <property type="entry name" value="Formyltransferase"/>
    <property type="match status" value="1"/>
</dbReference>
<dbReference type="Gene3D" id="3.10.25.10">
    <property type="entry name" value="Formyl transferase, C-terminal domain"/>
    <property type="match status" value="1"/>
</dbReference>
<dbReference type="NCBIfam" id="TIGR00460">
    <property type="entry name" value="fmt"/>
    <property type="match status" value="1"/>
</dbReference>
<dbReference type="GO" id="GO:0005829">
    <property type="term" value="C:cytosol"/>
    <property type="evidence" value="ECO:0007669"/>
    <property type="project" value="TreeGrafter"/>
</dbReference>
<dbReference type="InterPro" id="IPR005793">
    <property type="entry name" value="Formyl_trans_C"/>
</dbReference>
<dbReference type="Pfam" id="PF00551">
    <property type="entry name" value="Formyl_trans_N"/>
    <property type="match status" value="1"/>
</dbReference>
<dbReference type="InterPro" id="IPR001555">
    <property type="entry name" value="GART_AS"/>
</dbReference>
<name>A0A450WPC0_9GAMM</name>
<dbReference type="EMBL" id="CAADFN010000049">
    <property type="protein sequence ID" value="VFK18839.1"/>
    <property type="molecule type" value="Genomic_DNA"/>
</dbReference>
<dbReference type="Pfam" id="PF02911">
    <property type="entry name" value="Formyl_trans_C"/>
    <property type="match status" value="1"/>
</dbReference>
<dbReference type="EC" id="2.1.2.9" evidence="3 8"/>
<evidence type="ECO:0000256" key="3">
    <source>
        <dbReference type="ARBA" id="ARBA00012261"/>
    </source>
</evidence>
<dbReference type="InterPro" id="IPR044135">
    <property type="entry name" value="Met-tRNA-FMT_C"/>
</dbReference>
<evidence type="ECO:0000256" key="5">
    <source>
        <dbReference type="ARBA" id="ARBA00022679"/>
    </source>
</evidence>
<dbReference type="InterPro" id="IPR037022">
    <property type="entry name" value="Formyl_trans_C_sf"/>
</dbReference>
<feature type="binding site" evidence="8">
    <location>
        <begin position="138"/>
        <end position="141"/>
    </location>
    <ligand>
        <name>(6S)-5,6,7,8-tetrahydrofolate</name>
        <dbReference type="ChEBI" id="CHEBI:57453"/>
    </ligand>
</feature>
<dbReference type="Gene3D" id="3.40.50.170">
    <property type="entry name" value="Formyl transferase, N-terminal domain"/>
    <property type="match status" value="1"/>
</dbReference>
<evidence type="ECO:0000256" key="2">
    <source>
        <dbReference type="ARBA" id="ARBA00010699"/>
    </source>
</evidence>
<evidence type="ECO:0000259" key="9">
    <source>
        <dbReference type="Pfam" id="PF00551"/>
    </source>
</evidence>
<dbReference type="InterPro" id="IPR011034">
    <property type="entry name" value="Formyl_transferase-like_C_sf"/>
</dbReference>
<evidence type="ECO:0000259" key="10">
    <source>
        <dbReference type="Pfam" id="PF02911"/>
    </source>
</evidence>
<dbReference type="CDD" id="cd08646">
    <property type="entry name" value="FMT_core_Met-tRNA-FMT_N"/>
    <property type="match status" value="1"/>
</dbReference>
<evidence type="ECO:0000313" key="11">
    <source>
        <dbReference type="EMBL" id="VFK18839.1"/>
    </source>
</evidence>
<proteinExistence type="inferred from homology"/>
<reference evidence="11" key="1">
    <citation type="submission" date="2019-02" db="EMBL/GenBank/DDBJ databases">
        <authorList>
            <person name="Gruber-Vodicka R. H."/>
            <person name="Seah K. B. B."/>
        </authorList>
    </citation>
    <scope>NUCLEOTIDE SEQUENCE</scope>
    <source>
        <strain evidence="11">BECK_BY7</strain>
    </source>
</reference>
<dbReference type="PROSITE" id="PS00373">
    <property type="entry name" value="GART"/>
    <property type="match status" value="1"/>
</dbReference>
<evidence type="ECO:0000256" key="4">
    <source>
        <dbReference type="ARBA" id="ARBA00016014"/>
    </source>
</evidence>
<evidence type="ECO:0000256" key="6">
    <source>
        <dbReference type="ARBA" id="ARBA00022917"/>
    </source>
</evidence>
<organism evidence="11">
    <name type="scientific">Candidatus Kentrum sp. LFY</name>
    <dbReference type="NCBI Taxonomy" id="2126342"/>
    <lineage>
        <taxon>Bacteria</taxon>
        <taxon>Pseudomonadati</taxon>
        <taxon>Pseudomonadota</taxon>
        <taxon>Gammaproteobacteria</taxon>
        <taxon>Candidatus Kentrum</taxon>
    </lineage>
</organism>